<keyword evidence="6" id="KW-0812">Transmembrane</keyword>
<keyword evidence="6" id="KW-0472">Membrane</keyword>
<accession>A0A7J7GF14</accession>
<dbReference type="Pfam" id="PF00155">
    <property type="entry name" value="Aminotran_1_2"/>
    <property type="match status" value="2"/>
</dbReference>
<evidence type="ECO:0000256" key="1">
    <source>
        <dbReference type="ARBA" id="ARBA00001933"/>
    </source>
</evidence>
<evidence type="ECO:0000259" key="7">
    <source>
        <dbReference type="Pfam" id="PF00155"/>
    </source>
</evidence>
<evidence type="ECO:0000256" key="2">
    <source>
        <dbReference type="ARBA" id="ARBA00007441"/>
    </source>
</evidence>
<dbReference type="AlphaFoldDB" id="A0A7J7GF14"/>
<keyword evidence="3" id="KW-0032">Aminotransferase</keyword>
<evidence type="ECO:0000256" key="4">
    <source>
        <dbReference type="ARBA" id="ARBA00022679"/>
    </source>
</evidence>
<comment type="similarity">
    <text evidence="2">Belongs to the class-I pyridoxal-phosphate-dependent aminotransferase family.</text>
</comment>
<feature type="domain" description="Aminotransferase class I/classII large" evidence="7">
    <location>
        <begin position="112"/>
        <end position="239"/>
    </location>
</feature>
<protein>
    <recommendedName>
        <fullName evidence="7">Aminotransferase class I/classII large domain-containing protein</fullName>
    </recommendedName>
</protein>
<sequence length="273" mass="30054">MDTRHRHISTEHSKTGFLNLVLALCDVVDSVVLFAPYFFNAYMSFKMTGINNILVGPSDPMTLLPDADWLEKTLSETKPVPKLVSIVNPGNPSGTCIPEPLLKIAYSSRAEGLRTQLLKVQDNVAICTSMISQHMALNCLEAGREWVRSQVKSLAKNKELLGEALSPLGDKAVKGGQGAIYLWANLPDKYPNDFEVVCWFARRHGVLLLPGSACGTSGCIRITYGMLTESECNVAAKRLKRGVEELIREGMVENECFSDSGQPNILLTYRDSC</sequence>
<organism evidence="8 9">
    <name type="scientific">Camellia sinensis</name>
    <name type="common">Tea plant</name>
    <name type="synonym">Thea sinensis</name>
    <dbReference type="NCBI Taxonomy" id="4442"/>
    <lineage>
        <taxon>Eukaryota</taxon>
        <taxon>Viridiplantae</taxon>
        <taxon>Streptophyta</taxon>
        <taxon>Embryophyta</taxon>
        <taxon>Tracheophyta</taxon>
        <taxon>Spermatophyta</taxon>
        <taxon>Magnoliopsida</taxon>
        <taxon>eudicotyledons</taxon>
        <taxon>Gunneridae</taxon>
        <taxon>Pentapetalae</taxon>
        <taxon>asterids</taxon>
        <taxon>Ericales</taxon>
        <taxon>Theaceae</taxon>
        <taxon>Camellia</taxon>
    </lineage>
</organism>
<dbReference type="PANTHER" id="PTHR46383:SF5">
    <property type="entry name" value="AMINOTRANSFERASE CLASS I_CLASSII DOMAIN-CONTAINING PROTEIN"/>
    <property type="match status" value="1"/>
</dbReference>
<keyword evidence="6" id="KW-1133">Transmembrane helix</keyword>
<keyword evidence="4" id="KW-0808">Transferase</keyword>
<dbReference type="Proteomes" id="UP000593564">
    <property type="component" value="Unassembled WGS sequence"/>
</dbReference>
<dbReference type="CDD" id="cd00609">
    <property type="entry name" value="AAT_like"/>
    <property type="match status" value="1"/>
</dbReference>
<dbReference type="InterPro" id="IPR004839">
    <property type="entry name" value="Aminotransferase_I/II_large"/>
</dbReference>
<evidence type="ECO:0000313" key="8">
    <source>
        <dbReference type="EMBL" id="KAF5938925.1"/>
    </source>
</evidence>
<reference evidence="9" key="1">
    <citation type="journal article" date="2020" name="Nat. Commun.">
        <title>Genome assembly of wild tea tree DASZ reveals pedigree and selection history of tea varieties.</title>
        <authorList>
            <person name="Zhang W."/>
            <person name="Zhang Y."/>
            <person name="Qiu H."/>
            <person name="Guo Y."/>
            <person name="Wan H."/>
            <person name="Zhang X."/>
            <person name="Scossa F."/>
            <person name="Alseekh S."/>
            <person name="Zhang Q."/>
            <person name="Wang P."/>
            <person name="Xu L."/>
            <person name="Schmidt M.H."/>
            <person name="Jia X."/>
            <person name="Li D."/>
            <person name="Zhu A."/>
            <person name="Guo F."/>
            <person name="Chen W."/>
            <person name="Ni D."/>
            <person name="Usadel B."/>
            <person name="Fernie A.R."/>
            <person name="Wen W."/>
        </authorList>
    </citation>
    <scope>NUCLEOTIDE SEQUENCE [LARGE SCALE GENOMIC DNA]</scope>
    <source>
        <strain evidence="9">cv. G240</strain>
    </source>
</reference>
<keyword evidence="5" id="KW-0663">Pyridoxal phosphate</keyword>
<dbReference type="GO" id="GO:0008483">
    <property type="term" value="F:transaminase activity"/>
    <property type="evidence" value="ECO:0007669"/>
    <property type="project" value="UniProtKB-KW"/>
</dbReference>
<dbReference type="EMBL" id="JACBKZ010000011">
    <property type="protein sequence ID" value="KAF5938925.1"/>
    <property type="molecule type" value="Genomic_DNA"/>
</dbReference>
<dbReference type="GO" id="GO:0030170">
    <property type="term" value="F:pyridoxal phosphate binding"/>
    <property type="evidence" value="ECO:0007669"/>
    <property type="project" value="InterPro"/>
</dbReference>
<feature type="transmembrane region" description="Helical" evidence="6">
    <location>
        <begin position="20"/>
        <end position="39"/>
    </location>
</feature>
<keyword evidence="9" id="KW-1185">Reference proteome</keyword>
<dbReference type="InterPro" id="IPR050596">
    <property type="entry name" value="AspAT/PAT-like"/>
</dbReference>
<dbReference type="InterPro" id="IPR015424">
    <property type="entry name" value="PyrdxlP-dep_Trfase"/>
</dbReference>
<gene>
    <name evidence="8" type="ORF">HYC85_023184</name>
</gene>
<dbReference type="SUPFAM" id="SSF53383">
    <property type="entry name" value="PLP-dependent transferases"/>
    <property type="match status" value="1"/>
</dbReference>
<comment type="caution">
    <text evidence="8">The sequence shown here is derived from an EMBL/GenBank/DDBJ whole genome shotgun (WGS) entry which is preliminary data.</text>
</comment>
<dbReference type="Gene3D" id="3.40.640.10">
    <property type="entry name" value="Type I PLP-dependent aspartate aminotransferase-like (Major domain)"/>
    <property type="match status" value="2"/>
</dbReference>
<evidence type="ECO:0000256" key="5">
    <source>
        <dbReference type="ARBA" id="ARBA00022898"/>
    </source>
</evidence>
<dbReference type="GO" id="GO:0006520">
    <property type="term" value="P:amino acid metabolic process"/>
    <property type="evidence" value="ECO:0007669"/>
    <property type="project" value="InterPro"/>
</dbReference>
<evidence type="ECO:0000313" key="9">
    <source>
        <dbReference type="Proteomes" id="UP000593564"/>
    </source>
</evidence>
<dbReference type="InterPro" id="IPR015421">
    <property type="entry name" value="PyrdxlP-dep_Trfase_major"/>
</dbReference>
<name>A0A7J7GF14_CAMSI</name>
<evidence type="ECO:0000256" key="3">
    <source>
        <dbReference type="ARBA" id="ARBA00022576"/>
    </source>
</evidence>
<proteinExistence type="inferred from homology"/>
<reference evidence="8 9" key="2">
    <citation type="submission" date="2020-07" db="EMBL/GenBank/DDBJ databases">
        <title>Genome assembly of wild tea tree DASZ reveals pedigree and selection history of tea varieties.</title>
        <authorList>
            <person name="Zhang W."/>
        </authorList>
    </citation>
    <scope>NUCLEOTIDE SEQUENCE [LARGE SCALE GENOMIC DNA]</scope>
    <source>
        <strain evidence="9">cv. G240</strain>
        <tissue evidence="8">Leaf</tissue>
    </source>
</reference>
<feature type="domain" description="Aminotransferase class I/classII large" evidence="7">
    <location>
        <begin position="20"/>
        <end position="103"/>
    </location>
</feature>
<evidence type="ECO:0000256" key="6">
    <source>
        <dbReference type="SAM" id="Phobius"/>
    </source>
</evidence>
<comment type="cofactor">
    <cofactor evidence="1">
        <name>pyridoxal 5'-phosphate</name>
        <dbReference type="ChEBI" id="CHEBI:597326"/>
    </cofactor>
</comment>
<dbReference type="PANTHER" id="PTHR46383">
    <property type="entry name" value="ASPARTATE AMINOTRANSFERASE"/>
    <property type="match status" value="1"/>
</dbReference>